<feature type="region of interest" description="Disordered" evidence="1">
    <location>
        <begin position="436"/>
        <end position="475"/>
    </location>
</feature>
<dbReference type="AlphaFoldDB" id="A0A8S1H560"/>
<keyword evidence="4" id="KW-1185">Reference proteome</keyword>
<reference evidence="3" key="1">
    <citation type="submission" date="2020-10" db="EMBL/GenBank/DDBJ databases">
        <authorList>
            <person name="Kikuchi T."/>
        </authorList>
    </citation>
    <scope>NUCLEOTIDE SEQUENCE</scope>
    <source>
        <strain evidence="3">NKZ352</strain>
    </source>
</reference>
<feature type="signal peptide" evidence="2">
    <location>
        <begin position="1"/>
        <end position="19"/>
    </location>
</feature>
<proteinExistence type="predicted"/>
<name>A0A8S1H560_9PELO</name>
<feature type="chain" id="PRO_5035762720" evidence="2">
    <location>
        <begin position="20"/>
        <end position="475"/>
    </location>
</feature>
<sequence length="475" mass="52940">MRVLTVLAVFVCSLLVSEAVLPTFYRNSRDYYDTGLPENFEQREELPADSTISENQGFLKEKRGMMRMGKRALGSEDLLSERRTRSAVGSGSSFPEPHTALFSQGPEDLKTFFPREEHAVRSAPEVLFPEPHTALFSQGPEPSFREKNTQCGRLRKFFPGAAHGSFFTGTGVDMKGSEDLLSERRTRSAVGSGSSFPEPHTALFSQGPEDLKTFFPREEHAVRSAPKVLFPEPHTALFFTGTGVDMKGSEDLLSERRTRSAVGSESSFPEPHTALFSQGPEPSFREKNTQCGRLRKFFPGAAHGSFFTGTGVDMKGSEDLLSERRTRSAVGSGSSFPEPHTALFSQGPEDLKTFFPREEHAVRSAPEVLSRSRTRLFFHRDRSRYEGRDLKTFFPREEHAVRSAPEVLFPEPHTALFFTGTGVDMKGLDDVRISEPNTALSSQREDSISRGPKTFVPRGKSVHANTSPTRRENFV</sequence>
<gene>
    <name evidence="3" type="ORF">CAUJ_LOCUS6474</name>
</gene>
<accession>A0A8S1H560</accession>
<evidence type="ECO:0000313" key="4">
    <source>
        <dbReference type="Proteomes" id="UP000835052"/>
    </source>
</evidence>
<evidence type="ECO:0000256" key="2">
    <source>
        <dbReference type="SAM" id="SignalP"/>
    </source>
</evidence>
<comment type="caution">
    <text evidence="3">The sequence shown here is derived from an EMBL/GenBank/DDBJ whole genome shotgun (WGS) entry which is preliminary data.</text>
</comment>
<organism evidence="3 4">
    <name type="scientific">Caenorhabditis auriculariae</name>
    <dbReference type="NCBI Taxonomy" id="2777116"/>
    <lineage>
        <taxon>Eukaryota</taxon>
        <taxon>Metazoa</taxon>
        <taxon>Ecdysozoa</taxon>
        <taxon>Nematoda</taxon>
        <taxon>Chromadorea</taxon>
        <taxon>Rhabditida</taxon>
        <taxon>Rhabditina</taxon>
        <taxon>Rhabditomorpha</taxon>
        <taxon>Rhabditoidea</taxon>
        <taxon>Rhabditidae</taxon>
        <taxon>Peloderinae</taxon>
        <taxon>Caenorhabditis</taxon>
    </lineage>
</organism>
<feature type="region of interest" description="Disordered" evidence="1">
    <location>
        <begin position="260"/>
        <end position="286"/>
    </location>
</feature>
<evidence type="ECO:0000313" key="3">
    <source>
        <dbReference type="EMBL" id="CAD6190555.1"/>
    </source>
</evidence>
<dbReference type="Proteomes" id="UP000835052">
    <property type="component" value="Unassembled WGS sequence"/>
</dbReference>
<keyword evidence="2" id="KW-0732">Signal</keyword>
<protein>
    <submittedName>
        <fullName evidence="3">Uncharacterized protein</fullName>
    </submittedName>
</protein>
<dbReference type="EMBL" id="CAJGYM010000016">
    <property type="protein sequence ID" value="CAD6190555.1"/>
    <property type="molecule type" value="Genomic_DNA"/>
</dbReference>
<feature type="region of interest" description="Disordered" evidence="1">
    <location>
        <begin position="81"/>
        <end position="101"/>
    </location>
</feature>
<evidence type="ECO:0000256" key="1">
    <source>
        <dbReference type="SAM" id="MobiDB-lite"/>
    </source>
</evidence>